<keyword evidence="3" id="KW-0808">Transferase</keyword>
<dbReference type="GO" id="GO:0003677">
    <property type="term" value="F:DNA binding"/>
    <property type="evidence" value="ECO:0007669"/>
    <property type="project" value="InterPro"/>
</dbReference>
<name>A0A1M6DF73_MALRU</name>
<keyword evidence="5" id="KW-0235">DNA replication</keyword>
<evidence type="ECO:0000259" key="9">
    <source>
        <dbReference type="Pfam" id="PF06144"/>
    </source>
</evidence>
<keyword evidence="4" id="KW-0548">Nucleotidyltransferase</keyword>
<proteinExistence type="inferred from homology"/>
<dbReference type="Gene3D" id="3.40.50.300">
    <property type="entry name" value="P-loop containing nucleotide triphosphate hydrolases"/>
    <property type="match status" value="1"/>
</dbReference>
<evidence type="ECO:0000259" key="10">
    <source>
        <dbReference type="Pfam" id="PF21694"/>
    </source>
</evidence>
<dbReference type="InterPro" id="IPR008921">
    <property type="entry name" value="DNA_pol3_clamp-load_cplx_C"/>
</dbReference>
<dbReference type="SUPFAM" id="SSF48019">
    <property type="entry name" value="post-AAA+ oligomerization domain-like"/>
    <property type="match status" value="1"/>
</dbReference>
<dbReference type="InterPro" id="IPR005790">
    <property type="entry name" value="DNA_polIII_delta"/>
</dbReference>
<sequence length="331" mass="37177">MTANELFRDLNAGEVPALLFLYGKEPFLLQRAVRKVRKAVLLAEKDDFNDNQFFGKEATAVTIIDAAQTLPVFASHRLVTIKDAHLLPASEMDGLLSYLKNPVPETCLLLVADKIDSRRKFFQQFKKSGTLIEFKPLTERELPGHIRSFLDERDYRISADALELFCSMVGDSLHEVHGELEKLLIYLGERTLVDVSDVQAVVSKSRSENIFELGNAVGRGDVARALSLAKQLTDGGEAPLKILSLLVRHFRQLWKVRELQVQNCSPRDIAGTAGVPFFVVQPMIAQGKRFSRVDFRRAYELFLETDLAMKSSGADAEALLESLLLRLCRKN</sequence>
<dbReference type="SUPFAM" id="SSF52540">
    <property type="entry name" value="P-loop containing nucleoside triphosphate hydrolases"/>
    <property type="match status" value="1"/>
</dbReference>
<organism evidence="11 12">
    <name type="scientific">Malonomonas rubra DSM 5091</name>
    <dbReference type="NCBI Taxonomy" id="1122189"/>
    <lineage>
        <taxon>Bacteria</taxon>
        <taxon>Pseudomonadati</taxon>
        <taxon>Thermodesulfobacteriota</taxon>
        <taxon>Desulfuromonadia</taxon>
        <taxon>Desulfuromonadales</taxon>
        <taxon>Geopsychrobacteraceae</taxon>
        <taxon>Malonomonas</taxon>
    </lineage>
</organism>
<reference evidence="11 12" key="1">
    <citation type="submission" date="2016-11" db="EMBL/GenBank/DDBJ databases">
        <authorList>
            <person name="Jaros S."/>
            <person name="Januszkiewicz K."/>
            <person name="Wedrychowicz H."/>
        </authorList>
    </citation>
    <scope>NUCLEOTIDE SEQUENCE [LARGE SCALE GENOMIC DNA]</scope>
    <source>
        <strain evidence="11 12">DSM 5091</strain>
    </source>
</reference>
<dbReference type="GO" id="GO:0003887">
    <property type="term" value="F:DNA-directed DNA polymerase activity"/>
    <property type="evidence" value="ECO:0007669"/>
    <property type="project" value="UniProtKB-KW"/>
</dbReference>
<evidence type="ECO:0000256" key="6">
    <source>
        <dbReference type="ARBA" id="ARBA00022932"/>
    </source>
</evidence>
<comment type="similarity">
    <text evidence="7">Belongs to the DNA polymerase HolA subunit family.</text>
</comment>
<evidence type="ECO:0000256" key="7">
    <source>
        <dbReference type="ARBA" id="ARBA00034754"/>
    </source>
</evidence>
<evidence type="ECO:0000256" key="4">
    <source>
        <dbReference type="ARBA" id="ARBA00022695"/>
    </source>
</evidence>
<dbReference type="RefSeq" id="WP_072905537.1">
    <property type="nucleotide sequence ID" value="NZ_FQZT01000002.1"/>
</dbReference>
<keyword evidence="6" id="KW-0239">DNA-directed DNA polymerase</keyword>
<protein>
    <recommendedName>
        <fullName evidence="2">DNA polymerase III subunit delta</fullName>
        <ecNumber evidence="1">2.7.7.7</ecNumber>
    </recommendedName>
</protein>
<gene>
    <name evidence="11" type="ORF">SAMN02745165_00653</name>
</gene>
<evidence type="ECO:0000256" key="8">
    <source>
        <dbReference type="ARBA" id="ARBA00049244"/>
    </source>
</evidence>
<evidence type="ECO:0000256" key="3">
    <source>
        <dbReference type="ARBA" id="ARBA00022679"/>
    </source>
</evidence>
<keyword evidence="12" id="KW-1185">Reference proteome</keyword>
<evidence type="ECO:0000256" key="1">
    <source>
        <dbReference type="ARBA" id="ARBA00012417"/>
    </source>
</evidence>
<dbReference type="OrthoDB" id="9769782at2"/>
<dbReference type="Pfam" id="PF21694">
    <property type="entry name" value="DNA_pol3_delta_C"/>
    <property type="match status" value="1"/>
</dbReference>
<dbReference type="Proteomes" id="UP000184171">
    <property type="component" value="Unassembled WGS sequence"/>
</dbReference>
<feature type="domain" description="DNA polymerase III delta N-terminal" evidence="9">
    <location>
        <begin position="20"/>
        <end position="135"/>
    </location>
</feature>
<dbReference type="InterPro" id="IPR048466">
    <property type="entry name" value="DNA_pol3_delta-like_C"/>
</dbReference>
<dbReference type="InterPro" id="IPR027417">
    <property type="entry name" value="P-loop_NTPase"/>
</dbReference>
<evidence type="ECO:0000256" key="5">
    <source>
        <dbReference type="ARBA" id="ARBA00022705"/>
    </source>
</evidence>
<dbReference type="STRING" id="1122189.SAMN02745165_00653"/>
<evidence type="ECO:0000256" key="2">
    <source>
        <dbReference type="ARBA" id="ARBA00017703"/>
    </source>
</evidence>
<dbReference type="EMBL" id="FQZT01000002">
    <property type="protein sequence ID" value="SHI71731.1"/>
    <property type="molecule type" value="Genomic_DNA"/>
</dbReference>
<dbReference type="NCBIfam" id="TIGR01128">
    <property type="entry name" value="holA"/>
    <property type="match status" value="1"/>
</dbReference>
<dbReference type="GO" id="GO:0009360">
    <property type="term" value="C:DNA polymerase III complex"/>
    <property type="evidence" value="ECO:0007669"/>
    <property type="project" value="InterPro"/>
</dbReference>
<dbReference type="GO" id="GO:0006261">
    <property type="term" value="P:DNA-templated DNA replication"/>
    <property type="evidence" value="ECO:0007669"/>
    <property type="project" value="TreeGrafter"/>
</dbReference>
<dbReference type="Pfam" id="PF06144">
    <property type="entry name" value="DNA_pol3_delta"/>
    <property type="match status" value="1"/>
</dbReference>
<dbReference type="InterPro" id="IPR010372">
    <property type="entry name" value="DNA_pol3_delta_N"/>
</dbReference>
<accession>A0A1M6DF73</accession>
<evidence type="ECO:0000313" key="11">
    <source>
        <dbReference type="EMBL" id="SHI71731.1"/>
    </source>
</evidence>
<dbReference type="PANTHER" id="PTHR34388:SF1">
    <property type="entry name" value="DNA POLYMERASE III SUBUNIT DELTA"/>
    <property type="match status" value="1"/>
</dbReference>
<dbReference type="Gene3D" id="1.20.272.10">
    <property type="match status" value="1"/>
</dbReference>
<comment type="catalytic activity">
    <reaction evidence="8">
        <text>DNA(n) + a 2'-deoxyribonucleoside 5'-triphosphate = DNA(n+1) + diphosphate</text>
        <dbReference type="Rhea" id="RHEA:22508"/>
        <dbReference type="Rhea" id="RHEA-COMP:17339"/>
        <dbReference type="Rhea" id="RHEA-COMP:17340"/>
        <dbReference type="ChEBI" id="CHEBI:33019"/>
        <dbReference type="ChEBI" id="CHEBI:61560"/>
        <dbReference type="ChEBI" id="CHEBI:173112"/>
        <dbReference type="EC" id="2.7.7.7"/>
    </reaction>
</comment>
<dbReference type="AlphaFoldDB" id="A0A1M6DF73"/>
<dbReference type="Gene3D" id="1.10.8.60">
    <property type="match status" value="1"/>
</dbReference>
<evidence type="ECO:0000313" key="12">
    <source>
        <dbReference type="Proteomes" id="UP000184171"/>
    </source>
</evidence>
<dbReference type="EC" id="2.7.7.7" evidence="1"/>
<feature type="domain" description="DNA polymerase III delta subunit-like C-terminal" evidence="10">
    <location>
        <begin position="208"/>
        <end position="327"/>
    </location>
</feature>
<dbReference type="PANTHER" id="PTHR34388">
    <property type="entry name" value="DNA POLYMERASE III SUBUNIT DELTA"/>
    <property type="match status" value="1"/>
</dbReference>